<name>A0A6A5V5F4_9PLEO</name>
<proteinExistence type="predicted"/>
<organism evidence="1 2">
    <name type="scientific">Bimuria novae-zelandiae CBS 107.79</name>
    <dbReference type="NCBI Taxonomy" id="1447943"/>
    <lineage>
        <taxon>Eukaryota</taxon>
        <taxon>Fungi</taxon>
        <taxon>Dikarya</taxon>
        <taxon>Ascomycota</taxon>
        <taxon>Pezizomycotina</taxon>
        <taxon>Dothideomycetes</taxon>
        <taxon>Pleosporomycetidae</taxon>
        <taxon>Pleosporales</taxon>
        <taxon>Massarineae</taxon>
        <taxon>Didymosphaeriaceae</taxon>
        <taxon>Bimuria</taxon>
    </lineage>
</organism>
<dbReference type="EMBL" id="ML976685">
    <property type="protein sequence ID" value="KAF1972683.1"/>
    <property type="molecule type" value="Genomic_DNA"/>
</dbReference>
<protein>
    <submittedName>
        <fullName evidence="1">Uncharacterized protein</fullName>
    </submittedName>
</protein>
<keyword evidence="2" id="KW-1185">Reference proteome</keyword>
<evidence type="ECO:0000313" key="1">
    <source>
        <dbReference type="EMBL" id="KAF1972683.1"/>
    </source>
</evidence>
<accession>A0A6A5V5F4</accession>
<evidence type="ECO:0000313" key="2">
    <source>
        <dbReference type="Proteomes" id="UP000800036"/>
    </source>
</evidence>
<reference evidence="1" key="1">
    <citation type="journal article" date="2020" name="Stud. Mycol.">
        <title>101 Dothideomycetes genomes: a test case for predicting lifestyles and emergence of pathogens.</title>
        <authorList>
            <person name="Haridas S."/>
            <person name="Albert R."/>
            <person name="Binder M."/>
            <person name="Bloem J."/>
            <person name="Labutti K."/>
            <person name="Salamov A."/>
            <person name="Andreopoulos B."/>
            <person name="Baker S."/>
            <person name="Barry K."/>
            <person name="Bills G."/>
            <person name="Bluhm B."/>
            <person name="Cannon C."/>
            <person name="Castanera R."/>
            <person name="Culley D."/>
            <person name="Daum C."/>
            <person name="Ezra D."/>
            <person name="Gonzalez J."/>
            <person name="Henrissat B."/>
            <person name="Kuo A."/>
            <person name="Liang C."/>
            <person name="Lipzen A."/>
            <person name="Lutzoni F."/>
            <person name="Magnuson J."/>
            <person name="Mondo S."/>
            <person name="Nolan M."/>
            <person name="Ohm R."/>
            <person name="Pangilinan J."/>
            <person name="Park H.-J."/>
            <person name="Ramirez L."/>
            <person name="Alfaro M."/>
            <person name="Sun H."/>
            <person name="Tritt A."/>
            <person name="Yoshinaga Y."/>
            <person name="Zwiers L.-H."/>
            <person name="Turgeon B."/>
            <person name="Goodwin S."/>
            <person name="Spatafora J."/>
            <person name="Crous P."/>
            <person name="Grigoriev I."/>
        </authorList>
    </citation>
    <scope>NUCLEOTIDE SEQUENCE</scope>
    <source>
        <strain evidence="1">CBS 107.79</strain>
    </source>
</reference>
<sequence>MPLEGMRVVHTGVLYTCRLRSTRTLCIFRRSISWTADVSCGRPAQCPPPMKHTDGVGTVHCTLSNTDCVHLCRAYQTYQVGVRPYVCLCALRIQLDKPRITAYTRVSLRRKIGLHMPPWSRCAGSTQYSIAVGAARSSCNLLTACPFSLPS</sequence>
<dbReference type="AlphaFoldDB" id="A0A6A5V5F4"/>
<dbReference type="Proteomes" id="UP000800036">
    <property type="component" value="Unassembled WGS sequence"/>
</dbReference>
<gene>
    <name evidence="1" type="ORF">BU23DRAFT_155997</name>
</gene>